<dbReference type="STRING" id="768671.ThimaDRAFT_1967"/>
<dbReference type="RefSeq" id="WP_007192843.1">
    <property type="nucleotide sequence ID" value="NZ_AFWV01000006.1"/>
</dbReference>
<dbReference type="InterPro" id="IPR039498">
    <property type="entry name" value="NTP_transf_5"/>
</dbReference>
<evidence type="ECO:0000313" key="2">
    <source>
        <dbReference type="Proteomes" id="UP000005459"/>
    </source>
</evidence>
<name>F9UAT1_9GAMM</name>
<evidence type="ECO:0008006" key="3">
    <source>
        <dbReference type="Google" id="ProtNLM"/>
    </source>
</evidence>
<dbReference type="Pfam" id="PF14907">
    <property type="entry name" value="NTP_transf_5"/>
    <property type="match status" value="1"/>
</dbReference>
<dbReference type="Proteomes" id="UP000005459">
    <property type="component" value="Unassembled WGS sequence"/>
</dbReference>
<dbReference type="AlphaFoldDB" id="F9UAT1"/>
<dbReference type="eggNOG" id="COG1216">
    <property type="taxonomic scope" value="Bacteria"/>
</dbReference>
<evidence type="ECO:0000313" key="1">
    <source>
        <dbReference type="EMBL" id="EGV18549.1"/>
    </source>
</evidence>
<dbReference type="OrthoDB" id="5497963at2"/>
<proteinExistence type="predicted"/>
<protein>
    <recommendedName>
        <fullName evidence="3">Nucleotidyltransferase family protein</fullName>
    </recommendedName>
</protein>
<dbReference type="EMBL" id="AFWV01000006">
    <property type="protein sequence ID" value="EGV18549.1"/>
    <property type="molecule type" value="Genomic_DNA"/>
</dbReference>
<sequence length="416" mass="48620">MLTLDSIRKNAEWSVVITCLRQPSDNAEADRCRELLHSGVDWEALFEFANLHDLLPMLFWGLDRMFAAYVPSATMELLSDHFQANHLRNRLAADVFQTCHNILRSENIPHIVFKGFALSSTVYEHPALRQFGDIDLLLHPDHLDRACHLCEDIGYSRIYPQFMLRNPLIQQLSPKQLIVYENYYHEFTLQSRDELMPLDLHWRWSPRMYPSDPDLSTVWNEATPLSFGGVSALTLSAEHQLLNVCIHAARDRWKQLKWVVDIDRILRSTGAFDWERLQHFAKASRAERILRIGIQVAHHLIETPIPPEAPKYVRKKARQRDLAPVLSALFLPEKQPSRTLRCLGINEVYFRIHGMSLHQIQYFLQALIMPRPADEVTFNVPWIDQPLWKLYRPVRVVKSCIRRMHISRNNGETQKD</sequence>
<gene>
    <name evidence="1" type="ORF">ThimaDRAFT_1967</name>
</gene>
<keyword evidence="2" id="KW-1185">Reference proteome</keyword>
<organism evidence="1 2">
    <name type="scientific">Thiocapsa marina 5811</name>
    <dbReference type="NCBI Taxonomy" id="768671"/>
    <lineage>
        <taxon>Bacteria</taxon>
        <taxon>Pseudomonadati</taxon>
        <taxon>Pseudomonadota</taxon>
        <taxon>Gammaproteobacteria</taxon>
        <taxon>Chromatiales</taxon>
        <taxon>Chromatiaceae</taxon>
        <taxon>Thiocapsa</taxon>
    </lineage>
</organism>
<reference evidence="1 2" key="1">
    <citation type="submission" date="2011-06" db="EMBL/GenBank/DDBJ databases">
        <title>The draft genome of Thiocapsa marina 5811.</title>
        <authorList>
            <consortium name="US DOE Joint Genome Institute (JGI-PGF)"/>
            <person name="Lucas S."/>
            <person name="Han J."/>
            <person name="Cheng J.-F."/>
            <person name="Goodwin L."/>
            <person name="Pitluck S."/>
            <person name="Peters L."/>
            <person name="Land M.L."/>
            <person name="Hauser L."/>
            <person name="Vogl K."/>
            <person name="Liu Z."/>
            <person name="Imhoff J."/>
            <person name="Thiel V."/>
            <person name="Frigaard N.-U."/>
            <person name="Bryant D."/>
            <person name="Woyke T.J."/>
        </authorList>
    </citation>
    <scope>NUCLEOTIDE SEQUENCE [LARGE SCALE GENOMIC DNA]</scope>
    <source>
        <strain evidence="1 2">5811</strain>
    </source>
</reference>
<accession>F9UAT1</accession>